<evidence type="ECO:0000313" key="13">
    <source>
        <dbReference type="EMBL" id="CAD7078054.1"/>
    </source>
</evidence>
<dbReference type="PANTHER" id="PTHR31431:SF1">
    <property type="entry name" value="NUCLEOPORIN NUP188"/>
    <property type="match status" value="1"/>
</dbReference>
<evidence type="ECO:0000313" key="14">
    <source>
        <dbReference type="Proteomes" id="UP000594454"/>
    </source>
</evidence>
<dbReference type="FunCoup" id="A0A7R8UC98">
    <property type="interactions" value="1915"/>
</dbReference>
<feature type="compositionally biased region" description="Polar residues" evidence="10">
    <location>
        <begin position="1794"/>
        <end position="1814"/>
    </location>
</feature>
<name>A0A7R8UC98_HERIL</name>
<dbReference type="OrthoDB" id="102511at2759"/>
<dbReference type="GO" id="GO:0017056">
    <property type="term" value="F:structural constituent of nuclear pore"/>
    <property type="evidence" value="ECO:0007669"/>
    <property type="project" value="InterPro"/>
</dbReference>
<evidence type="ECO:0000256" key="8">
    <source>
        <dbReference type="ARBA" id="ARBA00038387"/>
    </source>
</evidence>
<accession>A0A7R8UC98</accession>
<sequence>MAATDDGVLSDWKKLWQLVSGIHYATPNETVKEKLMGVSKELQDGILQFKKCTTSSSDLEAFMKKKKQEKLFSFTNKLQQFLDIESEMCWELLCFYLVNEYRGSVHSLTNFISTESNMTKLLDDIWGYYSLERMIVLKVVKNLLEFYKVTGHPYNAQYKSVVESITLKKLRASYIEQLEYLIKENPPNKLAAGEFFNFQLKLMTWAERKARETIEILNILILIAQHGGIEPNEVKKLLECFKMHAFGREQRYFEASNDYHKELVTKITYCEVILFLKCIDQYGSPNPSWIQDVTKLLDKQIVQLHHNPEHGPLLLGWMLLNFHILSQDDDDALNKYRQFGSKAVQLGVFGYLFELLTHQMFKDESLVSRISRRTIYNFLSHLCDLFDGDGSVARHSNVYDLLCELISWTSIAADFHRTEDSGCRSLLNTAMERFPADFIPLSMIASGLSSVKISENKWVQTLLEELPICTEIYDSNKYSLKSSQDVDDEYVLQNDYVPFRRVDYKIPAGTTAILTDELHGTYIHFRHPLNYFDALHNEINVLFAEALQFSEFSGPRLARVNSGIKYLSLAIQKIKTPTDISAEMVHPTEMVIDLLDRLKILQNPPIELLANCLNVCAALLPLFDKEISMRVINLNILPCMKSDNLDYKKYAHGVGFDSSLVGFFLVNFEKNIEKYDFLSAYLNFLVNYTKLYKNNLFAVEIPGLIFLLREVFPHIHSWRFQESSSKNILYKQVLQYLFDILQMTKDQLDENEDRRLLRDICVYSMLNFENGIILLKFVAIGNPYLQSVMENETNWMSSPFCPNHLVQLSMTILMQLLRLKTTIFDGSTLSPLESLIYTQPKQRDTLRIIPVVTSYMSNIFNRSLPILSCRLLRRIAIEFKMSLLACLDMEPDQIRLTFLQKLPEELESDNLKIAVLEFVEACIERQPGLTEAFFKINYDKEKSFLIKEKKTPNIGDSILTYMKEFLEAILKNPKTVESPLLSRILALFHALWKNNMQTLVKELMEKPTFWKSLCNPLLSNINGYAKAYSQLLNILGIEIFCCSTTNKINPELKKVLEQFLDPNHFETWIKQIFELPKEQYDAHVEDETPDWLCKLQSFKDFVVILLRKKTIGVEFPTKSLKVLAYNCLNALVDRAGYTEDFRPFIVLSELFLVLSLNFKHKYTDSGKEDREVLDNIVELLSTISSNYENIHPRAKESCLSIAIKTVSFMPKEWANDSSLSLRFLQPIIDMVSLELDILENQLKRDTKTQLDDKRAEEVTVLSLSLLKNTSVIFSREGPANWDAPLKAAKIFPRLLACTSMVLQNSRKHKLSVELLDVLIVFAKSNCSDEFLYCDIGDYLWLKLLPPKELVQVSYVLQPAKENAWTCQNWWPIYSRGIDLVTTLFRKHHYRLLKEVLIFVGVHEEYLVDSILLAKQSLEPNAMILVKNAALLASELVAYEKEWRLEHSQSMFNLVRGIQTLMDHSISLLYRPKILRRLIDGQNQPDPAVESTNDPSDVVVEAMNDLIEIIIISSKCLLRISPQLLNLIAEPEFLPTKWFPLIEIQFGAPKLDAGSCPLLTFGTVLSAVSLFTKALNLQNYTFHEEALNSLEVEEKSNGSKGGSNTGAHKNGSGSPTSRQSFLKSVSVTSVTSLVSSGAAQTYEFLSLLDSALCLSSLEHVLTFLASQTLLALKNTDLSNREKQLIRREISTELMTYHEFVRKKVLNDYRGNPWQRKKHGIVLMMDVSTDSGILPTKPSTSSLKSADLKQSMRVNVVRRQHLQHIHQQQHKQQTPSETSGRKPSFEMSRVISPITSSTTQSKSNLDAAIESSTPSLDRNGKRISPAEKDFVKKICVEDEEEIFFEPEEPTYSPLSYVKLVEEDYLHFLSNLFMVICQSD</sequence>
<keyword evidence="14" id="KW-1185">Reference proteome</keyword>
<protein>
    <recommendedName>
        <fullName evidence="9">Nucleoporin NUP188</fullName>
    </recommendedName>
</protein>
<keyword evidence="3" id="KW-0509">mRNA transport</keyword>
<evidence type="ECO:0000259" key="12">
    <source>
        <dbReference type="Pfam" id="PF21093"/>
    </source>
</evidence>
<dbReference type="GO" id="GO:0051028">
    <property type="term" value="P:mRNA transport"/>
    <property type="evidence" value="ECO:0007669"/>
    <property type="project" value="UniProtKB-KW"/>
</dbReference>
<dbReference type="GO" id="GO:0006606">
    <property type="term" value="P:protein import into nucleus"/>
    <property type="evidence" value="ECO:0007669"/>
    <property type="project" value="TreeGrafter"/>
</dbReference>
<dbReference type="InterPro" id="IPR044840">
    <property type="entry name" value="Nup188"/>
</dbReference>
<dbReference type="InParanoid" id="A0A7R8UC98"/>
<proteinExistence type="inferred from homology"/>
<feature type="region of interest" description="Disordered" evidence="10">
    <location>
        <begin position="1794"/>
        <end position="1821"/>
    </location>
</feature>
<feature type="region of interest" description="Disordered" evidence="10">
    <location>
        <begin position="1592"/>
        <end position="1617"/>
    </location>
</feature>
<evidence type="ECO:0000256" key="10">
    <source>
        <dbReference type="SAM" id="MobiDB-lite"/>
    </source>
</evidence>
<evidence type="ECO:0000259" key="11">
    <source>
        <dbReference type="Pfam" id="PF10487"/>
    </source>
</evidence>
<comment type="similarity">
    <text evidence="8">Belongs to the Nup188 family.</text>
</comment>
<dbReference type="EMBL" id="LR899009">
    <property type="protein sequence ID" value="CAD7078054.1"/>
    <property type="molecule type" value="Genomic_DNA"/>
</dbReference>
<dbReference type="GO" id="GO:0006405">
    <property type="term" value="P:RNA export from nucleus"/>
    <property type="evidence" value="ECO:0007669"/>
    <property type="project" value="TreeGrafter"/>
</dbReference>
<keyword evidence="2" id="KW-0813">Transport</keyword>
<keyword evidence="5" id="KW-0811">Translocation</keyword>
<evidence type="ECO:0000256" key="5">
    <source>
        <dbReference type="ARBA" id="ARBA00023010"/>
    </source>
</evidence>
<keyword evidence="4" id="KW-0653">Protein transport</keyword>
<dbReference type="OMA" id="PMAEMNF"/>
<dbReference type="GO" id="GO:0044611">
    <property type="term" value="C:nuclear pore inner ring"/>
    <property type="evidence" value="ECO:0007669"/>
    <property type="project" value="TreeGrafter"/>
</dbReference>
<evidence type="ECO:0000256" key="9">
    <source>
        <dbReference type="ARBA" id="ARBA00040174"/>
    </source>
</evidence>
<evidence type="ECO:0000256" key="4">
    <source>
        <dbReference type="ARBA" id="ARBA00022927"/>
    </source>
</evidence>
<keyword evidence="7" id="KW-0539">Nucleus</keyword>
<evidence type="ECO:0000256" key="6">
    <source>
        <dbReference type="ARBA" id="ARBA00023132"/>
    </source>
</evidence>
<dbReference type="Pfam" id="PF10487">
    <property type="entry name" value="Nup188_N"/>
    <property type="match status" value="1"/>
</dbReference>
<gene>
    <name evidence="13" type="ORF">HERILL_LOCUS1346</name>
</gene>
<organism evidence="13 14">
    <name type="scientific">Hermetia illucens</name>
    <name type="common">Black soldier fly</name>
    <dbReference type="NCBI Taxonomy" id="343691"/>
    <lineage>
        <taxon>Eukaryota</taxon>
        <taxon>Metazoa</taxon>
        <taxon>Ecdysozoa</taxon>
        <taxon>Arthropoda</taxon>
        <taxon>Hexapoda</taxon>
        <taxon>Insecta</taxon>
        <taxon>Pterygota</taxon>
        <taxon>Neoptera</taxon>
        <taxon>Endopterygota</taxon>
        <taxon>Diptera</taxon>
        <taxon>Brachycera</taxon>
        <taxon>Stratiomyomorpha</taxon>
        <taxon>Stratiomyidae</taxon>
        <taxon>Hermetiinae</taxon>
        <taxon>Hermetia</taxon>
    </lineage>
</organism>
<dbReference type="InterPro" id="IPR018864">
    <property type="entry name" value="Nucleoporin_Nup188_N"/>
</dbReference>
<feature type="region of interest" description="Disordered" evidence="10">
    <location>
        <begin position="1760"/>
        <end position="1782"/>
    </location>
</feature>
<dbReference type="PANTHER" id="PTHR31431">
    <property type="entry name" value="NUCLEOPORIN NUP188 HOMOLOG"/>
    <property type="match status" value="1"/>
</dbReference>
<dbReference type="Proteomes" id="UP000594454">
    <property type="component" value="Chromosome 1"/>
</dbReference>
<keyword evidence="6" id="KW-0906">Nuclear pore complex</keyword>
<evidence type="ECO:0000256" key="1">
    <source>
        <dbReference type="ARBA" id="ARBA00004567"/>
    </source>
</evidence>
<evidence type="ECO:0000256" key="7">
    <source>
        <dbReference type="ARBA" id="ARBA00023242"/>
    </source>
</evidence>
<feature type="domain" description="Nucleoporin Nup188 N-terminal subdomain III" evidence="12">
    <location>
        <begin position="522"/>
        <end position="935"/>
    </location>
</feature>
<feature type="compositionally biased region" description="Polar residues" evidence="10">
    <location>
        <begin position="1604"/>
        <end position="1617"/>
    </location>
</feature>
<evidence type="ECO:0000256" key="2">
    <source>
        <dbReference type="ARBA" id="ARBA00022448"/>
    </source>
</evidence>
<dbReference type="Pfam" id="PF21093">
    <property type="entry name" value="Nup188_N-subdom_III"/>
    <property type="match status" value="1"/>
</dbReference>
<feature type="domain" description="Nucleoporin Nup188 N-terminal" evidence="11">
    <location>
        <begin position="31"/>
        <end position="446"/>
    </location>
</feature>
<evidence type="ECO:0000256" key="3">
    <source>
        <dbReference type="ARBA" id="ARBA00022816"/>
    </source>
</evidence>
<comment type="subcellular location">
    <subcellularLocation>
        <location evidence="1">Nucleus</location>
        <location evidence="1">Nuclear pore complex</location>
    </subcellularLocation>
</comment>
<dbReference type="InterPro" id="IPR048883">
    <property type="entry name" value="Nup188_N-subdom_III"/>
</dbReference>
<reference evidence="13 14" key="1">
    <citation type="submission" date="2020-11" db="EMBL/GenBank/DDBJ databases">
        <authorList>
            <person name="Wallbank WR R."/>
            <person name="Pardo Diaz C."/>
            <person name="Kozak K."/>
            <person name="Martin S."/>
            <person name="Jiggins C."/>
            <person name="Moest M."/>
            <person name="Warren A I."/>
            <person name="Generalovic N T."/>
            <person name="Byers J.R.P. K."/>
            <person name="Montejo-Kovacevich G."/>
            <person name="Yen C E."/>
        </authorList>
    </citation>
    <scope>NUCLEOTIDE SEQUENCE [LARGE SCALE GENOMIC DNA]</scope>
</reference>